<dbReference type="AlphaFoldDB" id="A0AA38MPS1"/>
<dbReference type="PANTHER" id="PTHR33332">
    <property type="entry name" value="REVERSE TRANSCRIPTASE DOMAIN-CONTAINING PROTEIN"/>
    <property type="match status" value="1"/>
</dbReference>
<name>A0AA38MPS1_9CUCU</name>
<dbReference type="InterPro" id="IPR000477">
    <property type="entry name" value="RT_dom"/>
</dbReference>
<gene>
    <name evidence="2" type="ORF">Zmor_008394</name>
</gene>
<dbReference type="Pfam" id="PF00078">
    <property type="entry name" value="RVT_1"/>
    <property type="match status" value="1"/>
</dbReference>
<evidence type="ECO:0000259" key="1">
    <source>
        <dbReference type="PROSITE" id="PS50878"/>
    </source>
</evidence>
<feature type="domain" description="Reverse transcriptase" evidence="1">
    <location>
        <begin position="1"/>
        <end position="153"/>
    </location>
</feature>
<dbReference type="PROSITE" id="PS50878">
    <property type="entry name" value="RT_POL"/>
    <property type="match status" value="1"/>
</dbReference>
<keyword evidence="3" id="KW-1185">Reference proteome</keyword>
<sequence length="153" mass="17187">MESIIYDHLVKFLINHNLIPPDQHGFLPGKGVQSNLLCCLSDWTRNIDLGRPVDILYLDFSKAFDKVPKRRLLHKLQHLGIRGNLLGWIDSFLNDRTFRVKVGDGLCRSVDVVSGVPQGSVLGPLLFVAYIADIKNIVTSPFAMFSDDQALQQ</sequence>
<evidence type="ECO:0000313" key="3">
    <source>
        <dbReference type="Proteomes" id="UP001168821"/>
    </source>
</evidence>
<dbReference type="EMBL" id="JALNTZ010000002">
    <property type="protein sequence ID" value="KAJ3664206.1"/>
    <property type="molecule type" value="Genomic_DNA"/>
</dbReference>
<dbReference type="Proteomes" id="UP001168821">
    <property type="component" value="Unassembled WGS sequence"/>
</dbReference>
<reference evidence="2" key="1">
    <citation type="journal article" date="2023" name="G3 (Bethesda)">
        <title>Whole genome assemblies of Zophobas morio and Tenebrio molitor.</title>
        <authorList>
            <person name="Kaur S."/>
            <person name="Stinson S.A."/>
            <person name="diCenzo G.C."/>
        </authorList>
    </citation>
    <scope>NUCLEOTIDE SEQUENCE</scope>
    <source>
        <strain evidence="2">QUZm001</strain>
    </source>
</reference>
<protein>
    <recommendedName>
        <fullName evidence="1">Reverse transcriptase domain-containing protein</fullName>
    </recommendedName>
</protein>
<accession>A0AA38MPS1</accession>
<comment type="caution">
    <text evidence="2">The sequence shown here is derived from an EMBL/GenBank/DDBJ whole genome shotgun (WGS) entry which is preliminary data.</text>
</comment>
<organism evidence="2 3">
    <name type="scientific">Zophobas morio</name>
    <dbReference type="NCBI Taxonomy" id="2755281"/>
    <lineage>
        <taxon>Eukaryota</taxon>
        <taxon>Metazoa</taxon>
        <taxon>Ecdysozoa</taxon>
        <taxon>Arthropoda</taxon>
        <taxon>Hexapoda</taxon>
        <taxon>Insecta</taxon>
        <taxon>Pterygota</taxon>
        <taxon>Neoptera</taxon>
        <taxon>Endopterygota</taxon>
        <taxon>Coleoptera</taxon>
        <taxon>Polyphaga</taxon>
        <taxon>Cucujiformia</taxon>
        <taxon>Tenebrionidae</taxon>
        <taxon>Zophobas</taxon>
    </lineage>
</organism>
<proteinExistence type="predicted"/>
<evidence type="ECO:0000313" key="2">
    <source>
        <dbReference type="EMBL" id="KAJ3664206.1"/>
    </source>
</evidence>